<evidence type="ECO:0000313" key="2">
    <source>
        <dbReference type="Proteomes" id="UP000051679"/>
    </source>
</evidence>
<dbReference type="EMBL" id="AYYO01000030">
    <property type="protein sequence ID" value="KRM55199.1"/>
    <property type="molecule type" value="Genomic_DNA"/>
</dbReference>
<accession>A0A0R1ZL06</accession>
<sequence>MKGSQLVAIIKRLEAMQDSDSTEVQTRRFEKNGAERGLVTYDPKTETFELEELADHQTFQFDNIDLVAMEIFDLLDDGTDINED</sequence>
<dbReference type="AlphaFoldDB" id="A0A0R1ZL06"/>
<dbReference type="RefSeq" id="WP_054677981.1">
    <property type="nucleotide sequence ID" value="NZ_AYYO01000030.1"/>
</dbReference>
<keyword evidence="2" id="KW-1185">Reference proteome</keyword>
<dbReference type="Gene3D" id="3.30.720.20">
    <property type="entry name" value="Protein of unknown function DUF1797"/>
    <property type="match status" value="1"/>
</dbReference>
<name>A0A0R1ZL06_9LACO</name>
<comment type="caution">
    <text evidence="1">The sequence shown here is derived from an EMBL/GenBank/DDBJ whole genome shotgun (WGS) entry which is preliminary data.</text>
</comment>
<protein>
    <submittedName>
        <fullName evidence="1">Uncharacterized protein</fullName>
    </submittedName>
</protein>
<dbReference type="PATRIC" id="fig|1291052.5.peg.1678"/>
<dbReference type="InterPro" id="IPR038073">
    <property type="entry name" value="YkuJ-like_sf"/>
</dbReference>
<dbReference type="Pfam" id="PF08796">
    <property type="entry name" value="DUF1797"/>
    <property type="match status" value="1"/>
</dbReference>
<organism evidence="1 2">
    <name type="scientific">Lacticaseibacillus sharpeae JCM 1186 = DSM 20505</name>
    <dbReference type="NCBI Taxonomy" id="1291052"/>
    <lineage>
        <taxon>Bacteria</taxon>
        <taxon>Bacillati</taxon>
        <taxon>Bacillota</taxon>
        <taxon>Bacilli</taxon>
        <taxon>Lactobacillales</taxon>
        <taxon>Lactobacillaceae</taxon>
        <taxon>Lacticaseibacillus</taxon>
    </lineage>
</organism>
<evidence type="ECO:0000313" key="1">
    <source>
        <dbReference type="EMBL" id="KRM55199.1"/>
    </source>
</evidence>
<dbReference type="PIRSF" id="PIRSF037356">
    <property type="entry name" value="DUF1797"/>
    <property type="match status" value="1"/>
</dbReference>
<proteinExistence type="predicted"/>
<dbReference type="SUPFAM" id="SSF143567">
    <property type="entry name" value="YkuJ-like"/>
    <property type="match status" value="1"/>
</dbReference>
<dbReference type="OrthoDB" id="2361638at2"/>
<gene>
    <name evidence="1" type="ORF">FC18_GL001649</name>
</gene>
<dbReference type="InterPro" id="IPR014904">
    <property type="entry name" value="YkuJ-like"/>
</dbReference>
<reference evidence="1 2" key="1">
    <citation type="journal article" date="2015" name="Genome Announc.">
        <title>Expanding the biotechnology potential of lactobacilli through comparative genomics of 213 strains and associated genera.</title>
        <authorList>
            <person name="Sun Z."/>
            <person name="Harris H.M."/>
            <person name="McCann A."/>
            <person name="Guo C."/>
            <person name="Argimon S."/>
            <person name="Zhang W."/>
            <person name="Yang X."/>
            <person name="Jeffery I.B."/>
            <person name="Cooney J.C."/>
            <person name="Kagawa T.F."/>
            <person name="Liu W."/>
            <person name="Song Y."/>
            <person name="Salvetti E."/>
            <person name="Wrobel A."/>
            <person name="Rasinkangas P."/>
            <person name="Parkhill J."/>
            <person name="Rea M.C."/>
            <person name="O'Sullivan O."/>
            <person name="Ritari J."/>
            <person name="Douillard F.P."/>
            <person name="Paul Ross R."/>
            <person name="Yang R."/>
            <person name="Briner A.E."/>
            <person name="Felis G.E."/>
            <person name="de Vos W.M."/>
            <person name="Barrangou R."/>
            <person name="Klaenhammer T.R."/>
            <person name="Caufield P.W."/>
            <person name="Cui Y."/>
            <person name="Zhang H."/>
            <person name="O'Toole P.W."/>
        </authorList>
    </citation>
    <scope>NUCLEOTIDE SEQUENCE [LARGE SCALE GENOMIC DNA]</scope>
    <source>
        <strain evidence="1 2">DSM 20505</strain>
    </source>
</reference>
<dbReference type="STRING" id="1291052.FC18_GL001649"/>
<dbReference type="Proteomes" id="UP000051679">
    <property type="component" value="Unassembled WGS sequence"/>
</dbReference>